<keyword evidence="4" id="KW-0949">S-adenosyl-L-methionine</keyword>
<evidence type="ECO:0000256" key="8">
    <source>
        <dbReference type="ARBA" id="ARBA00023128"/>
    </source>
</evidence>
<feature type="domain" description="SAM-dependent MTase TRM10-type" evidence="10">
    <location>
        <begin position="192"/>
        <end position="386"/>
    </location>
</feature>
<dbReference type="OrthoDB" id="9976048at2759"/>
<keyword evidence="3" id="KW-0808">Transferase</keyword>
<evidence type="ECO:0000256" key="2">
    <source>
        <dbReference type="ARBA" id="ARBA00022603"/>
    </source>
</evidence>
<dbReference type="InterPro" id="IPR028564">
    <property type="entry name" value="MT_TRM10-typ"/>
</dbReference>
<dbReference type="PANTHER" id="PTHR13563:SF5">
    <property type="entry name" value="TRNA METHYLTRANSFERASE 10 HOMOLOG C"/>
    <property type="match status" value="1"/>
</dbReference>
<evidence type="ECO:0000256" key="1">
    <source>
        <dbReference type="ARBA" id="ARBA00004173"/>
    </source>
</evidence>
<evidence type="ECO:0000313" key="12">
    <source>
        <dbReference type="Proteomes" id="UP000801492"/>
    </source>
</evidence>
<evidence type="ECO:0000256" key="4">
    <source>
        <dbReference type="ARBA" id="ARBA00022691"/>
    </source>
</evidence>
<keyword evidence="7" id="KW-0175">Coiled coil</keyword>
<evidence type="ECO:0000256" key="3">
    <source>
        <dbReference type="ARBA" id="ARBA00022679"/>
    </source>
</evidence>
<evidence type="ECO:0000256" key="6">
    <source>
        <dbReference type="ARBA" id="ARBA00022946"/>
    </source>
</evidence>
<dbReference type="CDD" id="cd18102">
    <property type="entry name" value="Trm10_MRRP1"/>
    <property type="match status" value="1"/>
</dbReference>
<dbReference type="FunFam" id="3.40.1280.30:FF:000003">
    <property type="entry name" value="tRNA methyltransferase 10C, mitochondrial RNase P subunit"/>
    <property type="match status" value="1"/>
</dbReference>
<dbReference type="GO" id="GO:0008168">
    <property type="term" value="F:methyltransferase activity"/>
    <property type="evidence" value="ECO:0007669"/>
    <property type="project" value="UniProtKB-KW"/>
</dbReference>
<comment type="caution">
    <text evidence="11">The sequence shown here is derived from an EMBL/GenBank/DDBJ whole genome shotgun (WGS) entry which is preliminary data.</text>
</comment>
<comment type="subcellular location">
    <subcellularLocation>
        <location evidence="1">Mitochondrion</location>
    </subcellularLocation>
</comment>
<sequence>MLRFIKGSATILRLSENLADTLAKNVYICKEVFPQQIIVNTFHRKNILHSHNSSAFCTSTTHAPEIEAPSDEPNIAEICGGDPDLEHKLKVLILEMEVLRQEGKAIPNNSSMKSENWKELLNLSSKSARKKFLEFLFKVEKKKENKQKKKEFKRLEWERNPKPEKEDNVLNYDLGGNNIFLRFYDSTINHMYNNRLIQSMQFGQKLVVDCGYHENMTKRENSNCAKQLMFLFAENRSSDDPFDLHYCNVARESSLIKGLHKFIATMYEPWFPLNLHEKSYLDVFPKEQLVYLTPHCRDVLKEYDHNAVYIIGAIVDKVSNEPLSLAKAKKEGIRMAKLPLDYYLEWGAGSGKSLTVNQVMSILLDVKRTGDWNYAFRHVPRRKLADFQLQSAVKKFKSRLSYTSRIPDKRNSRWKPNSNTELDKLSFNRINKNAVKDEIENKSGTSPLLALKRTSNK</sequence>
<name>A0A8K0D212_IGNLU</name>
<evidence type="ECO:0000313" key="11">
    <source>
        <dbReference type="EMBL" id="KAF2897789.1"/>
    </source>
</evidence>
<protein>
    <recommendedName>
        <fullName evidence="9">RNA (guanine-9-)-methyltransferase domain-containing protein 1</fullName>
    </recommendedName>
</protein>
<dbReference type="GO" id="GO:0000049">
    <property type="term" value="F:tRNA binding"/>
    <property type="evidence" value="ECO:0007669"/>
    <property type="project" value="TreeGrafter"/>
</dbReference>
<evidence type="ECO:0000259" key="10">
    <source>
        <dbReference type="PROSITE" id="PS51675"/>
    </source>
</evidence>
<keyword evidence="6" id="KW-0809">Transit peptide</keyword>
<dbReference type="GO" id="GO:0070131">
    <property type="term" value="P:positive regulation of mitochondrial translation"/>
    <property type="evidence" value="ECO:0007669"/>
    <property type="project" value="TreeGrafter"/>
</dbReference>
<proteinExistence type="predicted"/>
<dbReference type="InterPro" id="IPR038459">
    <property type="entry name" value="MT_TRM10-typ_sf"/>
</dbReference>
<keyword evidence="2" id="KW-0489">Methyltransferase</keyword>
<dbReference type="GO" id="GO:0097745">
    <property type="term" value="P:mitochondrial tRNA 5'-end processing"/>
    <property type="evidence" value="ECO:0007669"/>
    <property type="project" value="TreeGrafter"/>
</dbReference>
<dbReference type="GO" id="GO:0005739">
    <property type="term" value="C:mitochondrion"/>
    <property type="evidence" value="ECO:0007669"/>
    <property type="project" value="UniProtKB-SubCell"/>
</dbReference>
<dbReference type="AlphaFoldDB" id="A0A8K0D212"/>
<evidence type="ECO:0000256" key="7">
    <source>
        <dbReference type="ARBA" id="ARBA00023054"/>
    </source>
</evidence>
<dbReference type="GO" id="GO:0032259">
    <property type="term" value="P:methylation"/>
    <property type="evidence" value="ECO:0007669"/>
    <property type="project" value="UniProtKB-KW"/>
</dbReference>
<keyword evidence="5" id="KW-0819">tRNA processing</keyword>
<keyword evidence="8" id="KW-0496">Mitochondrion</keyword>
<dbReference type="Gene3D" id="3.40.1280.30">
    <property type="match status" value="1"/>
</dbReference>
<dbReference type="GO" id="GO:0005654">
    <property type="term" value="C:nucleoplasm"/>
    <property type="evidence" value="ECO:0007669"/>
    <property type="project" value="TreeGrafter"/>
</dbReference>
<reference evidence="11" key="1">
    <citation type="submission" date="2019-08" db="EMBL/GenBank/DDBJ databases">
        <title>The genome of the North American firefly Photinus pyralis.</title>
        <authorList>
            <consortium name="Photinus pyralis genome working group"/>
            <person name="Fallon T.R."/>
            <person name="Sander Lower S.E."/>
            <person name="Weng J.-K."/>
        </authorList>
    </citation>
    <scope>NUCLEOTIDE SEQUENCE</scope>
    <source>
        <strain evidence="11">TRF0915ILg1</strain>
        <tissue evidence="11">Whole body</tissue>
    </source>
</reference>
<evidence type="ECO:0000256" key="5">
    <source>
        <dbReference type="ARBA" id="ARBA00022694"/>
    </source>
</evidence>
<evidence type="ECO:0000256" key="9">
    <source>
        <dbReference type="ARBA" id="ARBA00029803"/>
    </source>
</evidence>
<gene>
    <name evidence="11" type="ORF">ILUMI_08376</name>
</gene>
<dbReference type="Proteomes" id="UP000801492">
    <property type="component" value="Unassembled WGS sequence"/>
</dbReference>
<dbReference type="InterPro" id="IPR007356">
    <property type="entry name" value="tRNA_m1G_MeTrfase_euk"/>
</dbReference>
<accession>A0A8K0D212</accession>
<keyword evidence="12" id="KW-1185">Reference proteome</keyword>
<organism evidence="11 12">
    <name type="scientific">Ignelater luminosus</name>
    <name type="common">Cucubano</name>
    <name type="synonym">Pyrophorus luminosus</name>
    <dbReference type="NCBI Taxonomy" id="2038154"/>
    <lineage>
        <taxon>Eukaryota</taxon>
        <taxon>Metazoa</taxon>
        <taxon>Ecdysozoa</taxon>
        <taxon>Arthropoda</taxon>
        <taxon>Hexapoda</taxon>
        <taxon>Insecta</taxon>
        <taxon>Pterygota</taxon>
        <taxon>Neoptera</taxon>
        <taxon>Endopterygota</taxon>
        <taxon>Coleoptera</taxon>
        <taxon>Polyphaga</taxon>
        <taxon>Elateriformia</taxon>
        <taxon>Elateroidea</taxon>
        <taxon>Elateridae</taxon>
        <taxon>Agrypninae</taxon>
        <taxon>Pyrophorini</taxon>
        <taxon>Ignelater</taxon>
    </lineage>
</organism>
<dbReference type="InterPro" id="IPR025812">
    <property type="entry name" value="Trm10_C_MTase_dom"/>
</dbReference>
<dbReference type="PROSITE" id="PS51675">
    <property type="entry name" value="SAM_MT_TRM10"/>
    <property type="match status" value="1"/>
</dbReference>
<dbReference type="EMBL" id="VTPC01003925">
    <property type="protein sequence ID" value="KAF2897789.1"/>
    <property type="molecule type" value="Genomic_DNA"/>
</dbReference>
<dbReference type="PANTHER" id="PTHR13563">
    <property type="entry name" value="TRNA (GUANINE-9-) METHYLTRANSFERASE"/>
    <property type="match status" value="1"/>
</dbReference>